<dbReference type="Proteomes" id="UP000440066">
    <property type="component" value="Unassembled WGS sequence"/>
</dbReference>
<name>A0A844BYW5_9LACT</name>
<evidence type="ECO:0008006" key="3">
    <source>
        <dbReference type="Google" id="ProtNLM"/>
    </source>
</evidence>
<dbReference type="RefSeq" id="WP_153832294.1">
    <property type="nucleotide sequence ID" value="NZ_WJQT01000007.1"/>
</dbReference>
<dbReference type="AlphaFoldDB" id="A0A844BYW5"/>
<dbReference type="EMBL" id="WJQT01000007">
    <property type="protein sequence ID" value="MRJ47209.1"/>
    <property type="molecule type" value="Genomic_DNA"/>
</dbReference>
<protein>
    <recommendedName>
        <fullName evidence="3">DUF1524 domain-containing protein</fullName>
    </recommendedName>
</protein>
<accession>A0A844BYW5</accession>
<proteinExistence type="predicted"/>
<gene>
    <name evidence="1" type="ORF">GF867_06495</name>
</gene>
<sequence length="411" mass="48152">MFENLNKGGKKLSKYQVFAAQWSKHELRLSNEPINRRILEITIQRYEDLIESRNVEINNFSKEDMLEDKTINVAEYCYALGKLILEKMFVFWDHDNEDTANKIGYSTLAMVFRIRNKDMSKLVNFFNTLDNAEFIEVITTAILNIYRDINSIFEKHLKVPGASKALYSIQGTSDFQLMSFFGSLWITKHSDLQSGKLEIKQKYKPNYKQIELNLLHYYIYDRLTGRWSGTGDSKLDRIVIDKENSYIKDLDSFKIESALLNWHEDALEKSSINFDPISKLLYTVLCSYYNPYFNEKTYDNEHIIPRKQLSEIKKRSNQNIPGGSIGNFMYLDSTNNRSKQEFSLYDVIKPGYSLEQEMLTIQAYPTKTEFSEIKFEVQRNNGEYNQLISTISSRGKALITDLVNKLYENRI</sequence>
<reference evidence="1 2" key="1">
    <citation type="submission" date="2019-11" db="EMBL/GenBank/DDBJ databases">
        <title>Characterisation of Fundicoccus ignavus gen. nov. sp. nov., a novel genus of the family Aerococcaceae from bulk tank milk.</title>
        <authorList>
            <person name="Siebert A."/>
            <person name="Huptas C."/>
            <person name="Wenning M."/>
            <person name="Scherer S."/>
            <person name="Doll E.V."/>
        </authorList>
    </citation>
    <scope>NUCLEOTIDE SEQUENCE [LARGE SCALE GENOMIC DNA]</scope>
    <source>
        <strain evidence="1 2">DSM 109652</strain>
    </source>
</reference>
<evidence type="ECO:0000313" key="1">
    <source>
        <dbReference type="EMBL" id="MRJ47209.1"/>
    </source>
</evidence>
<organism evidence="1 2">
    <name type="scientific">Fundicoccus ignavus</name>
    <dbReference type="NCBI Taxonomy" id="2664442"/>
    <lineage>
        <taxon>Bacteria</taxon>
        <taxon>Bacillati</taxon>
        <taxon>Bacillota</taxon>
        <taxon>Bacilli</taxon>
        <taxon>Lactobacillales</taxon>
        <taxon>Aerococcaceae</taxon>
        <taxon>Fundicoccus</taxon>
    </lineage>
</organism>
<evidence type="ECO:0000313" key="2">
    <source>
        <dbReference type="Proteomes" id="UP000440066"/>
    </source>
</evidence>
<comment type="caution">
    <text evidence="1">The sequence shown here is derived from an EMBL/GenBank/DDBJ whole genome shotgun (WGS) entry which is preliminary data.</text>
</comment>